<sequence length="53" mass="6050">ETFCTARLKHNINNPERADVFNPHAGRLTTVNSLNLLILRYLQLSAQRGVLYP</sequence>
<reference evidence="1 2" key="1">
    <citation type="journal article" date="2024" name="Plant Biotechnol. J.">
        <title>Genome and CRISPR/Cas9 system of a widespread forest tree (Populus alba) in the world.</title>
        <authorList>
            <person name="Liu Y.J."/>
            <person name="Jiang P.F."/>
            <person name="Han X.M."/>
            <person name="Li X.Y."/>
            <person name="Wang H.M."/>
            <person name="Wang Y.J."/>
            <person name="Wang X.X."/>
            <person name="Zeng Q.Y."/>
        </authorList>
    </citation>
    <scope>NUCLEOTIDE SEQUENCE [LARGE SCALE GENOMIC DNA]</scope>
    <source>
        <strain evidence="2">cv. PAL-ZL1</strain>
    </source>
</reference>
<evidence type="ECO:0000313" key="1">
    <source>
        <dbReference type="EMBL" id="KAL3611693.1"/>
    </source>
</evidence>
<name>A0ACC4D2B2_POPAL</name>
<comment type="caution">
    <text evidence="1">The sequence shown here is derived from an EMBL/GenBank/DDBJ whole genome shotgun (WGS) entry which is preliminary data.</text>
</comment>
<keyword evidence="2" id="KW-1185">Reference proteome</keyword>
<gene>
    <name evidence="1" type="ORF">D5086_002713</name>
</gene>
<evidence type="ECO:0000313" key="2">
    <source>
        <dbReference type="Proteomes" id="UP000309997"/>
    </source>
</evidence>
<feature type="non-terminal residue" evidence="1">
    <location>
        <position position="1"/>
    </location>
</feature>
<dbReference type="EMBL" id="RCHU02000001">
    <property type="protein sequence ID" value="KAL3611693.1"/>
    <property type="molecule type" value="Genomic_DNA"/>
</dbReference>
<accession>A0ACC4D2B2</accession>
<proteinExistence type="predicted"/>
<organism evidence="1 2">
    <name type="scientific">Populus alba</name>
    <name type="common">White poplar</name>
    <dbReference type="NCBI Taxonomy" id="43335"/>
    <lineage>
        <taxon>Eukaryota</taxon>
        <taxon>Viridiplantae</taxon>
        <taxon>Streptophyta</taxon>
        <taxon>Embryophyta</taxon>
        <taxon>Tracheophyta</taxon>
        <taxon>Spermatophyta</taxon>
        <taxon>Magnoliopsida</taxon>
        <taxon>eudicotyledons</taxon>
        <taxon>Gunneridae</taxon>
        <taxon>Pentapetalae</taxon>
        <taxon>rosids</taxon>
        <taxon>fabids</taxon>
        <taxon>Malpighiales</taxon>
        <taxon>Salicaceae</taxon>
        <taxon>Saliceae</taxon>
        <taxon>Populus</taxon>
    </lineage>
</organism>
<protein>
    <submittedName>
        <fullName evidence="1">Uncharacterized protein</fullName>
    </submittedName>
</protein>
<feature type="non-terminal residue" evidence="1">
    <location>
        <position position="53"/>
    </location>
</feature>
<dbReference type="Proteomes" id="UP000309997">
    <property type="component" value="Unassembled WGS sequence"/>
</dbReference>